<dbReference type="Pfam" id="PF00999">
    <property type="entry name" value="Na_H_Exchanger"/>
    <property type="match status" value="1"/>
</dbReference>
<dbReference type="NCBIfam" id="TIGR00840">
    <property type="entry name" value="b_cpa1"/>
    <property type="match status" value="1"/>
</dbReference>
<dbReference type="PANTHER" id="PTHR10110">
    <property type="entry name" value="SODIUM/HYDROGEN EXCHANGER"/>
    <property type="match status" value="1"/>
</dbReference>
<dbReference type="GO" id="GO:0051453">
    <property type="term" value="P:regulation of intracellular pH"/>
    <property type="evidence" value="ECO:0007669"/>
    <property type="project" value="TreeGrafter"/>
</dbReference>
<dbReference type="GO" id="GO:0015385">
    <property type="term" value="F:sodium:proton antiporter activity"/>
    <property type="evidence" value="ECO:0007669"/>
    <property type="project" value="InterPro"/>
</dbReference>
<keyword evidence="8 15" id="KW-1133">Transmembrane helix</keyword>
<comment type="caution">
    <text evidence="17">The sequence shown here is derived from an EMBL/GenBank/DDBJ whole genome shotgun (WGS) entry which is preliminary data.</text>
</comment>
<feature type="region of interest" description="Disordered" evidence="14">
    <location>
        <begin position="552"/>
        <end position="605"/>
    </location>
</feature>
<evidence type="ECO:0000256" key="10">
    <source>
        <dbReference type="ARBA" id="ARBA00023065"/>
    </source>
</evidence>
<evidence type="ECO:0000256" key="14">
    <source>
        <dbReference type="SAM" id="MobiDB-lite"/>
    </source>
</evidence>
<feature type="transmembrane region" description="Helical" evidence="15">
    <location>
        <begin position="39"/>
        <end position="57"/>
    </location>
</feature>
<evidence type="ECO:0000256" key="3">
    <source>
        <dbReference type="ARBA" id="ARBA00022448"/>
    </source>
</evidence>
<feature type="domain" description="Cation/H+ exchanger transmembrane" evidence="16">
    <location>
        <begin position="1"/>
        <end position="160"/>
    </location>
</feature>
<evidence type="ECO:0000256" key="1">
    <source>
        <dbReference type="ARBA" id="ARBA00004195"/>
    </source>
</evidence>
<comment type="subcellular location">
    <subcellularLocation>
        <location evidence="2">Cell membrane</location>
        <topology evidence="2">Multi-pass membrane protein</topology>
    </subcellularLocation>
    <subcellularLocation>
        <location evidence="1">Recycling endosome membrane</location>
        <topology evidence="1">Multi-pass membrane protein</topology>
    </subcellularLocation>
</comment>
<feature type="transmembrane region" description="Helical" evidence="15">
    <location>
        <begin position="135"/>
        <end position="154"/>
    </location>
</feature>
<feature type="non-terminal residue" evidence="17">
    <location>
        <position position="1"/>
    </location>
</feature>
<dbReference type="GO" id="GO:0015386">
    <property type="term" value="F:potassium:proton antiporter activity"/>
    <property type="evidence" value="ECO:0007669"/>
    <property type="project" value="TreeGrafter"/>
</dbReference>
<keyword evidence="6 13" id="KW-0812">Transmembrane</keyword>
<dbReference type="OrthoDB" id="196264at2759"/>
<keyword evidence="10 13" id="KW-0406">Ion transport</keyword>
<dbReference type="InterPro" id="IPR006153">
    <property type="entry name" value="Cation/H_exchanger_TM"/>
</dbReference>
<evidence type="ECO:0000256" key="8">
    <source>
        <dbReference type="ARBA" id="ARBA00022989"/>
    </source>
</evidence>
<feature type="region of interest" description="Disordered" evidence="14">
    <location>
        <begin position="388"/>
        <end position="407"/>
    </location>
</feature>
<protein>
    <recommendedName>
        <fullName evidence="13">Sodium/hydrogen exchanger</fullName>
    </recommendedName>
</protein>
<gene>
    <name evidence="17" type="primary">Slc9a5_0</name>
    <name evidence="17" type="ORF">CHLAEN_R05732</name>
</gene>
<evidence type="ECO:0000256" key="11">
    <source>
        <dbReference type="ARBA" id="ARBA00023136"/>
    </source>
</evidence>
<reference evidence="17 18" key="1">
    <citation type="submission" date="2019-09" db="EMBL/GenBank/DDBJ databases">
        <title>Bird 10,000 Genomes (B10K) Project - Family phase.</title>
        <authorList>
            <person name="Zhang G."/>
        </authorList>
    </citation>
    <scope>NUCLEOTIDE SEQUENCE [LARGE SCALE GENOMIC DNA]</scope>
    <source>
        <strain evidence="17">B10K-DU-001-61</strain>
        <tissue evidence="17">Muscle</tissue>
    </source>
</reference>
<keyword evidence="5" id="KW-1003">Cell membrane</keyword>
<dbReference type="GO" id="GO:0005886">
    <property type="term" value="C:plasma membrane"/>
    <property type="evidence" value="ECO:0007669"/>
    <property type="project" value="UniProtKB-SubCell"/>
</dbReference>
<evidence type="ECO:0000313" key="18">
    <source>
        <dbReference type="Proteomes" id="UP000579406"/>
    </source>
</evidence>
<dbReference type="PANTHER" id="PTHR10110:SF56">
    <property type="entry name" value="SODIUM_HYDROGEN EXCHANGER 5"/>
    <property type="match status" value="1"/>
</dbReference>
<evidence type="ECO:0000256" key="4">
    <source>
        <dbReference type="ARBA" id="ARBA00022449"/>
    </source>
</evidence>
<dbReference type="InterPro" id="IPR018410">
    <property type="entry name" value="Na/H_exchanger_3/5"/>
</dbReference>
<proteinExistence type="inferred from homology"/>
<feature type="transmembrane region" description="Helical" evidence="15">
    <location>
        <begin position="64"/>
        <end position="86"/>
    </location>
</feature>
<feature type="transmembrane region" description="Helical" evidence="15">
    <location>
        <begin position="106"/>
        <end position="123"/>
    </location>
</feature>
<sequence>MVSLSSILAVTFCGICCKKYVEANISQKSRTTVKYTMKTLASSSETIIFMFLGISAVDTSKWAWDTALVLGTLFFILLFRAVGVVLQTCVLNRFRLIPLDRIDQVVMSYGGLRGAVAFALVILLDRTKVKAKDYFVATTIVVVFFTVIVQGLTIKPLVTWLKVKRSDHHKPTLNEELHEHAFDHILAAVEDIVGHHGYHYWRDKWEQFDKKYLSQLLMRKSAYRLRDEIWDVYYKLNIRDAISFVDQGGHVLSAAKLALPSMPSRTSMSESSVTNLLRESGSGACLDLQVIDTVRSRRGKAAHPVSLCLSLGQYKASYSRHFISPDKQERQDKEIFRQNMKRRLETFKSTKHNICSSKSKARLKEKGRKKARVRSQLVPLPLQKNISLSSEAPNGKTHRSVPWQEAAPVLVMVSSEEEESDSSETEKEDDEGIVFIARATDEVLQGKTTPGSLDVCPSPCIIPPSPTSAEKELPWKGDQADLAVYISSETTKIVPVDMQKAWNQSISSLESIASPPGIESGPQHRRFACPVLEEQPQSASQVMPEQSSCFQFPSHISKSNRSQSDSSPDGAEQQELQPLMATEEQSKGPPTTEPRWLMFNRSSHL</sequence>
<comment type="similarity">
    <text evidence="13">Belongs to the monovalent cation:proton antiporter 1 (CPA1) transporter (TC 2.A.36) family.</text>
</comment>
<evidence type="ECO:0000313" key="17">
    <source>
        <dbReference type="EMBL" id="NXI55108.1"/>
    </source>
</evidence>
<dbReference type="Proteomes" id="UP000579406">
    <property type="component" value="Unassembled WGS sequence"/>
</dbReference>
<dbReference type="AlphaFoldDB" id="A0A7K9U3J5"/>
<dbReference type="PRINTS" id="PR01087">
    <property type="entry name" value="NAHEXCHNGR3"/>
</dbReference>
<keyword evidence="9" id="KW-0915">Sodium</keyword>
<accession>A0A7K9U3J5</accession>
<dbReference type="EMBL" id="VWZY01007365">
    <property type="protein sequence ID" value="NXI55108.1"/>
    <property type="molecule type" value="Genomic_DNA"/>
</dbReference>
<evidence type="ECO:0000256" key="6">
    <source>
        <dbReference type="ARBA" id="ARBA00022692"/>
    </source>
</evidence>
<feature type="compositionally biased region" description="Polar residues" evidence="14">
    <location>
        <begin position="552"/>
        <end position="567"/>
    </location>
</feature>
<organism evidence="17 18">
    <name type="scientific">Chloroceryle aenea</name>
    <name type="common">American pygmy kingfisher</name>
    <dbReference type="NCBI Taxonomy" id="176938"/>
    <lineage>
        <taxon>Eukaryota</taxon>
        <taxon>Metazoa</taxon>
        <taxon>Chordata</taxon>
        <taxon>Craniata</taxon>
        <taxon>Vertebrata</taxon>
        <taxon>Euteleostomi</taxon>
        <taxon>Archelosauria</taxon>
        <taxon>Archosauria</taxon>
        <taxon>Dinosauria</taxon>
        <taxon>Saurischia</taxon>
        <taxon>Theropoda</taxon>
        <taxon>Coelurosauria</taxon>
        <taxon>Aves</taxon>
        <taxon>Neognathae</taxon>
        <taxon>Neoaves</taxon>
        <taxon>Telluraves</taxon>
        <taxon>Coraciimorphae</taxon>
        <taxon>Coraciiformes</taxon>
        <taxon>Cerylidae</taxon>
        <taxon>Chloroceryle</taxon>
    </lineage>
</organism>
<evidence type="ECO:0000256" key="7">
    <source>
        <dbReference type="ARBA" id="ARBA00022753"/>
    </source>
</evidence>
<keyword evidence="3 13" id="KW-0813">Transport</keyword>
<feature type="non-terminal residue" evidence="17">
    <location>
        <position position="605"/>
    </location>
</feature>
<dbReference type="GO" id="GO:0098719">
    <property type="term" value="P:sodium ion import across plasma membrane"/>
    <property type="evidence" value="ECO:0007669"/>
    <property type="project" value="TreeGrafter"/>
</dbReference>
<dbReference type="InterPro" id="IPR018422">
    <property type="entry name" value="Cation/H_exchanger_CPA1"/>
</dbReference>
<evidence type="ECO:0000256" key="12">
    <source>
        <dbReference type="ARBA" id="ARBA00023201"/>
    </source>
</evidence>
<dbReference type="InterPro" id="IPR004709">
    <property type="entry name" value="NaH_exchanger"/>
</dbReference>
<evidence type="ECO:0000256" key="9">
    <source>
        <dbReference type="ARBA" id="ARBA00023053"/>
    </source>
</evidence>
<keyword evidence="7" id="KW-0967">Endosome</keyword>
<keyword evidence="4 13" id="KW-0050">Antiport</keyword>
<evidence type="ECO:0000256" key="15">
    <source>
        <dbReference type="SAM" id="Phobius"/>
    </source>
</evidence>
<keyword evidence="18" id="KW-1185">Reference proteome</keyword>
<evidence type="ECO:0000259" key="16">
    <source>
        <dbReference type="Pfam" id="PF00999"/>
    </source>
</evidence>
<dbReference type="GO" id="GO:0055038">
    <property type="term" value="C:recycling endosome membrane"/>
    <property type="evidence" value="ECO:0007669"/>
    <property type="project" value="UniProtKB-SubCell"/>
</dbReference>
<evidence type="ECO:0000256" key="2">
    <source>
        <dbReference type="ARBA" id="ARBA00004651"/>
    </source>
</evidence>
<keyword evidence="11 15" id="KW-0472">Membrane</keyword>
<evidence type="ECO:0000256" key="5">
    <source>
        <dbReference type="ARBA" id="ARBA00022475"/>
    </source>
</evidence>
<keyword evidence="12 13" id="KW-0739">Sodium transport</keyword>
<name>A0A7K9U3J5_9AVES</name>
<evidence type="ECO:0000256" key="13">
    <source>
        <dbReference type="RuleBase" id="RU003722"/>
    </source>
</evidence>